<dbReference type="Proteomes" id="UP000829196">
    <property type="component" value="Unassembled WGS sequence"/>
</dbReference>
<evidence type="ECO:0000313" key="2">
    <source>
        <dbReference type="Proteomes" id="UP000829196"/>
    </source>
</evidence>
<evidence type="ECO:0000313" key="1">
    <source>
        <dbReference type="EMBL" id="KAI0511355.1"/>
    </source>
</evidence>
<dbReference type="EMBL" id="JAGYWB010000009">
    <property type="protein sequence ID" value="KAI0511355.1"/>
    <property type="molecule type" value="Genomic_DNA"/>
</dbReference>
<protein>
    <submittedName>
        <fullName evidence="1">Uncharacterized protein</fullName>
    </submittedName>
</protein>
<reference evidence="1" key="1">
    <citation type="journal article" date="2022" name="Front. Genet.">
        <title>Chromosome-Scale Assembly of the Dendrobium nobile Genome Provides Insights Into the Molecular Mechanism of the Biosynthesis of the Medicinal Active Ingredient of Dendrobium.</title>
        <authorList>
            <person name="Xu Q."/>
            <person name="Niu S.-C."/>
            <person name="Li K.-L."/>
            <person name="Zheng P.-J."/>
            <person name="Zhang X.-J."/>
            <person name="Jia Y."/>
            <person name="Liu Y."/>
            <person name="Niu Y.-X."/>
            <person name="Yu L.-H."/>
            <person name="Chen D.-F."/>
            <person name="Zhang G.-Q."/>
        </authorList>
    </citation>
    <scope>NUCLEOTIDE SEQUENCE</scope>
    <source>
        <tissue evidence="1">Leaf</tissue>
    </source>
</reference>
<name>A0A8T3BHJ4_DENNO</name>
<comment type="caution">
    <text evidence="1">The sequence shown here is derived from an EMBL/GenBank/DDBJ whole genome shotgun (WGS) entry which is preliminary data.</text>
</comment>
<accession>A0A8T3BHJ4</accession>
<organism evidence="1 2">
    <name type="scientific">Dendrobium nobile</name>
    <name type="common">Orchid</name>
    <dbReference type="NCBI Taxonomy" id="94219"/>
    <lineage>
        <taxon>Eukaryota</taxon>
        <taxon>Viridiplantae</taxon>
        <taxon>Streptophyta</taxon>
        <taxon>Embryophyta</taxon>
        <taxon>Tracheophyta</taxon>
        <taxon>Spermatophyta</taxon>
        <taxon>Magnoliopsida</taxon>
        <taxon>Liliopsida</taxon>
        <taxon>Asparagales</taxon>
        <taxon>Orchidaceae</taxon>
        <taxon>Epidendroideae</taxon>
        <taxon>Malaxideae</taxon>
        <taxon>Dendrobiinae</taxon>
        <taxon>Dendrobium</taxon>
    </lineage>
</organism>
<dbReference type="AlphaFoldDB" id="A0A8T3BHJ4"/>
<gene>
    <name evidence="1" type="ORF">KFK09_011985</name>
</gene>
<proteinExistence type="predicted"/>
<keyword evidence="2" id="KW-1185">Reference proteome</keyword>
<sequence>MASIMIVANFRDVLLEEKCAAQFYSNNVIHGILTSTNYVMWQELIKIARREDKKPCWFIFCRITHPIKAL</sequence>